<evidence type="ECO:0000256" key="8">
    <source>
        <dbReference type="SAM" id="SignalP"/>
    </source>
</evidence>
<evidence type="ECO:0000256" key="4">
    <source>
        <dbReference type="ARBA" id="ARBA00022989"/>
    </source>
</evidence>
<evidence type="ECO:0000313" key="9">
    <source>
        <dbReference type="EMBL" id="KAJ8314251.1"/>
    </source>
</evidence>
<proteinExistence type="inferred from homology"/>
<dbReference type="Gene3D" id="1.20.1730.10">
    <property type="entry name" value="Sodium/glucose cotransporter"/>
    <property type="match status" value="1"/>
</dbReference>
<feature type="signal peptide" evidence="8">
    <location>
        <begin position="1"/>
        <end position="18"/>
    </location>
</feature>
<feature type="chain" id="PRO_5045323039" evidence="8">
    <location>
        <begin position="19"/>
        <end position="482"/>
    </location>
</feature>
<dbReference type="InterPro" id="IPR018212">
    <property type="entry name" value="Na/solute_symporter_CS"/>
</dbReference>
<dbReference type="EMBL" id="JARBDR010000342">
    <property type="protein sequence ID" value="KAJ8314251.1"/>
    <property type="molecule type" value="Genomic_DNA"/>
</dbReference>
<dbReference type="NCBIfam" id="TIGR00813">
    <property type="entry name" value="sss"/>
    <property type="match status" value="1"/>
</dbReference>
<feature type="transmembrane region" description="Helical" evidence="7">
    <location>
        <begin position="101"/>
        <end position="122"/>
    </location>
</feature>
<dbReference type="InterPro" id="IPR001734">
    <property type="entry name" value="Na/solute_symporter"/>
</dbReference>
<dbReference type="Pfam" id="PF00474">
    <property type="entry name" value="SSF"/>
    <property type="match status" value="1"/>
</dbReference>
<keyword evidence="8" id="KW-0732">Signal</keyword>
<feature type="transmembrane region" description="Helical" evidence="7">
    <location>
        <begin position="210"/>
        <end position="231"/>
    </location>
</feature>
<dbReference type="PANTHER" id="PTHR11819">
    <property type="entry name" value="SOLUTE CARRIER FAMILY 5"/>
    <property type="match status" value="1"/>
</dbReference>
<accession>A0ABQ9FCB4</accession>
<evidence type="ECO:0000256" key="7">
    <source>
        <dbReference type="SAM" id="Phobius"/>
    </source>
</evidence>
<feature type="transmembrane region" description="Helical" evidence="7">
    <location>
        <begin position="243"/>
        <end position="265"/>
    </location>
</feature>
<feature type="transmembrane region" description="Helical" evidence="7">
    <location>
        <begin position="62"/>
        <end position="80"/>
    </location>
</feature>
<evidence type="ECO:0000313" key="10">
    <source>
        <dbReference type="Proteomes" id="UP001217089"/>
    </source>
</evidence>
<protein>
    <submittedName>
        <fullName evidence="9">Uncharacterized protein</fullName>
    </submittedName>
</protein>
<dbReference type="Proteomes" id="UP001217089">
    <property type="component" value="Unassembled WGS sequence"/>
</dbReference>
<dbReference type="PROSITE" id="PS00457">
    <property type="entry name" value="NA_SOLUT_SYMP_2"/>
    <property type="match status" value="1"/>
</dbReference>
<comment type="similarity">
    <text evidence="2 6">Belongs to the sodium:solute symporter (SSF) (TC 2.A.21) family.</text>
</comment>
<dbReference type="InterPro" id="IPR038377">
    <property type="entry name" value="Na/Glc_symporter_sf"/>
</dbReference>
<evidence type="ECO:0000256" key="6">
    <source>
        <dbReference type="RuleBase" id="RU362091"/>
    </source>
</evidence>
<feature type="transmembrane region" description="Helical" evidence="7">
    <location>
        <begin position="272"/>
        <end position="296"/>
    </location>
</feature>
<evidence type="ECO:0000256" key="2">
    <source>
        <dbReference type="ARBA" id="ARBA00006434"/>
    </source>
</evidence>
<gene>
    <name evidence="9" type="ORF">KUTeg_008812</name>
</gene>
<name>A0ABQ9FCB4_TEGGR</name>
<feature type="transmembrane region" description="Helical" evidence="7">
    <location>
        <begin position="458"/>
        <end position="481"/>
    </location>
</feature>
<sequence>MVIGALILFGISCGTVNGWYDFQYQYMNSFSNYSVTNRTLESCGMPRSDSFHIFRDAVDGDIPWPGAVVGLSMGALFVWCQDQIIVQRCLAAKNISHVKAGTLLAGGLKLLSFLLFVIPGMMSRILYTEEVACANPEDCEKFCVNKAGCSNLAYPLLVLRLLPIGLRGLLLAALMAALMSSLTSIFNSASSIITLDLWKQFRKNAKEAELMIVGRVTVLILVVISVVWLPILQQSQGGRLWFYIQSVRANVIPPWGILTILSVFWTRTTEKGAFYGLMIGFVTGMIRMVLDFTYVAPFCGSGDEDQRPKILSKVDFTHFAIINAAISGIAMIVISLFTEPRPEKKLHRVTWWTRHDEKEPDFDSEDEEPVTESHHLELNILNKDFNSHDNDVQQDELNKSVDKDKEGDTKQKKVIRRNKKTMLRNWICGSLDDQDTKLSAAERARIHRQMTSIDERPILQKILSVSAVIMAVSTLILFVYFR</sequence>
<keyword evidence="10" id="KW-1185">Reference proteome</keyword>
<comment type="subcellular location">
    <subcellularLocation>
        <location evidence="1">Membrane</location>
        <topology evidence="1">Multi-pass membrane protein</topology>
    </subcellularLocation>
</comment>
<feature type="transmembrane region" description="Helical" evidence="7">
    <location>
        <begin position="169"/>
        <end position="198"/>
    </location>
</feature>
<evidence type="ECO:0000256" key="5">
    <source>
        <dbReference type="ARBA" id="ARBA00023136"/>
    </source>
</evidence>
<reference evidence="9 10" key="1">
    <citation type="submission" date="2022-12" db="EMBL/GenBank/DDBJ databases">
        <title>Chromosome-level genome of Tegillarca granosa.</title>
        <authorList>
            <person name="Kim J."/>
        </authorList>
    </citation>
    <scope>NUCLEOTIDE SEQUENCE [LARGE SCALE GENOMIC DNA]</scope>
    <source>
        <strain evidence="9">Teg-2019</strain>
        <tissue evidence="9">Adductor muscle</tissue>
    </source>
</reference>
<dbReference type="PANTHER" id="PTHR11819:SF195">
    <property type="entry name" value="SODIUM_GLUCOSE COTRANSPORTER 4"/>
    <property type="match status" value="1"/>
</dbReference>
<dbReference type="PROSITE" id="PS50283">
    <property type="entry name" value="NA_SOLUT_SYMP_3"/>
    <property type="match status" value="1"/>
</dbReference>
<feature type="transmembrane region" description="Helical" evidence="7">
    <location>
        <begin position="316"/>
        <end position="338"/>
    </location>
</feature>
<evidence type="ECO:0000256" key="1">
    <source>
        <dbReference type="ARBA" id="ARBA00004141"/>
    </source>
</evidence>
<keyword evidence="3 7" id="KW-0812">Transmembrane</keyword>
<comment type="caution">
    <text evidence="9">The sequence shown here is derived from an EMBL/GenBank/DDBJ whole genome shotgun (WGS) entry which is preliminary data.</text>
</comment>
<evidence type="ECO:0000256" key="3">
    <source>
        <dbReference type="ARBA" id="ARBA00022692"/>
    </source>
</evidence>
<organism evidence="9 10">
    <name type="scientific">Tegillarca granosa</name>
    <name type="common">Malaysian cockle</name>
    <name type="synonym">Anadara granosa</name>
    <dbReference type="NCBI Taxonomy" id="220873"/>
    <lineage>
        <taxon>Eukaryota</taxon>
        <taxon>Metazoa</taxon>
        <taxon>Spiralia</taxon>
        <taxon>Lophotrochozoa</taxon>
        <taxon>Mollusca</taxon>
        <taxon>Bivalvia</taxon>
        <taxon>Autobranchia</taxon>
        <taxon>Pteriomorphia</taxon>
        <taxon>Arcoida</taxon>
        <taxon>Arcoidea</taxon>
        <taxon>Arcidae</taxon>
        <taxon>Tegillarca</taxon>
    </lineage>
</organism>
<keyword evidence="5 7" id="KW-0472">Membrane</keyword>
<keyword evidence="4 7" id="KW-1133">Transmembrane helix</keyword>